<comment type="caution">
    <text evidence="1">The sequence shown here is derived from an EMBL/GenBank/DDBJ whole genome shotgun (WGS) entry which is preliminary data.</text>
</comment>
<organism evidence="1 2">
    <name type="scientific">Trichonephila inaurata madagascariensis</name>
    <dbReference type="NCBI Taxonomy" id="2747483"/>
    <lineage>
        <taxon>Eukaryota</taxon>
        <taxon>Metazoa</taxon>
        <taxon>Ecdysozoa</taxon>
        <taxon>Arthropoda</taxon>
        <taxon>Chelicerata</taxon>
        <taxon>Arachnida</taxon>
        <taxon>Araneae</taxon>
        <taxon>Araneomorphae</taxon>
        <taxon>Entelegynae</taxon>
        <taxon>Araneoidea</taxon>
        <taxon>Nephilidae</taxon>
        <taxon>Trichonephila</taxon>
        <taxon>Trichonephila inaurata</taxon>
    </lineage>
</organism>
<dbReference type="AlphaFoldDB" id="A0A8X6WLS3"/>
<gene>
    <name evidence="1" type="ORF">TNIN_401791</name>
</gene>
<keyword evidence="2" id="KW-1185">Reference proteome</keyword>
<sequence length="123" mass="14134">MADLCFIYNESLSQGDPVNVVRGLKTLRPASIERNDGYINFLNSSTSVNVHTECRKVYISKNYIAASKRCIENSEPLSPPIVPRKRRNEVFDFKKPCLFCDQVAEEAAETKKKEKYRDEVQDQ</sequence>
<accession>A0A8X6WLS3</accession>
<dbReference type="OrthoDB" id="6753017at2759"/>
<name>A0A8X6WLS3_9ARAC</name>
<dbReference type="EMBL" id="BMAV01000277">
    <property type="protein sequence ID" value="GFY37374.1"/>
    <property type="molecule type" value="Genomic_DNA"/>
</dbReference>
<proteinExistence type="predicted"/>
<reference evidence="1" key="1">
    <citation type="submission" date="2020-08" db="EMBL/GenBank/DDBJ databases">
        <title>Multicomponent nature underlies the extraordinary mechanical properties of spider dragline silk.</title>
        <authorList>
            <person name="Kono N."/>
            <person name="Nakamura H."/>
            <person name="Mori M."/>
            <person name="Yoshida Y."/>
            <person name="Ohtoshi R."/>
            <person name="Malay A.D."/>
            <person name="Moran D.A.P."/>
            <person name="Tomita M."/>
            <person name="Numata K."/>
            <person name="Arakawa K."/>
        </authorList>
    </citation>
    <scope>NUCLEOTIDE SEQUENCE</scope>
</reference>
<dbReference type="Proteomes" id="UP000886998">
    <property type="component" value="Unassembled WGS sequence"/>
</dbReference>
<evidence type="ECO:0000313" key="2">
    <source>
        <dbReference type="Proteomes" id="UP000886998"/>
    </source>
</evidence>
<evidence type="ECO:0000313" key="1">
    <source>
        <dbReference type="EMBL" id="GFY37374.1"/>
    </source>
</evidence>
<protein>
    <submittedName>
        <fullName evidence="1">SWIM-type domain-containing protein</fullName>
    </submittedName>
</protein>